<comment type="similarity">
    <text evidence="2">Belongs to the bacterial solute-binding protein 5 family.</text>
</comment>
<accession>A0A255Z432</accession>
<gene>
    <name evidence="4" type="ORF">CHU95_05690</name>
</gene>
<dbReference type="GO" id="GO:1904680">
    <property type="term" value="F:peptide transmembrane transporter activity"/>
    <property type="evidence" value="ECO:0007669"/>
    <property type="project" value="TreeGrafter"/>
</dbReference>
<keyword evidence="5" id="KW-1185">Reference proteome</keyword>
<name>A0A255Z432_9PROT</name>
<dbReference type="PANTHER" id="PTHR30290:SF83">
    <property type="entry name" value="ABC TRANSPORTER SUBSTRATE-BINDING PROTEIN"/>
    <property type="match status" value="1"/>
</dbReference>
<dbReference type="PANTHER" id="PTHR30290">
    <property type="entry name" value="PERIPLASMIC BINDING COMPONENT OF ABC TRANSPORTER"/>
    <property type="match status" value="1"/>
</dbReference>
<comment type="subcellular location">
    <subcellularLocation>
        <location evidence="1">Periplasm</location>
    </subcellularLocation>
</comment>
<evidence type="ECO:0000313" key="5">
    <source>
        <dbReference type="Proteomes" id="UP000216998"/>
    </source>
</evidence>
<dbReference type="GO" id="GO:0015833">
    <property type="term" value="P:peptide transport"/>
    <property type="evidence" value="ECO:0007669"/>
    <property type="project" value="TreeGrafter"/>
</dbReference>
<dbReference type="EMBL" id="NOXU01000023">
    <property type="protein sequence ID" value="OYQ36273.1"/>
    <property type="molecule type" value="Genomic_DNA"/>
</dbReference>
<proteinExistence type="inferred from homology"/>
<feature type="domain" description="Solute-binding protein family 5" evidence="3">
    <location>
        <begin position="113"/>
        <end position="447"/>
    </location>
</feature>
<dbReference type="Gene3D" id="3.40.190.10">
    <property type="entry name" value="Periplasmic binding protein-like II"/>
    <property type="match status" value="1"/>
</dbReference>
<evidence type="ECO:0000256" key="2">
    <source>
        <dbReference type="ARBA" id="ARBA00005695"/>
    </source>
</evidence>
<comment type="caution">
    <text evidence="4">The sequence shown here is derived from an EMBL/GenBank/DDBJ whole genome shotgun (WGS) entry which is preliminary data.</text>
</comment>
<reference evidence="4 5" key="1">
    <citation type="submission" date="2017-07" db="EMBL/GenBank/DDBJ databases">
        <title>Niveispirillum cyanobacteriorum sp. nov., isolated from cyanobacterial aggregates in a eutrophic lake.</title>
        <authorList>
            <person name="Cai H."/>
        </authorList>
    </citation>
    <scope>NUCLEOTIDE SEQUENCE [LARGE SCALE GENOMIC DNA]</scope>
    <source>
        <strain evidence="5">TH1-14</strain>
    </source>
</reference>
<dbReference type="InterPro" id="IPR039424">
    <property type="entry name" value="SBP_5"/>
</dbReference>
<protein>
    <recommendedName>
        <fullName evidence="3">Solute-binding protein family 5 domain-containing protein</fullName>
    </recommendedName>
</protein>
<dbReference type="Proteomes" id="UP000216998">
    <property type="component" value="Unassembled WGS sequence"/>
</dbReference>
<dbReference type="Pfam" id="PF00496">
    <property type="entry name" value="SBP_bac_5"/>
    <property type="match status" value="1"/>
</dbReference>
<evidence type="ECO:0000256" key="1">
    <source>
        <dbReference type="ARBA" id="ARBA00004418"/>
    </source>
</evidence>
<sequence length="537" mass="59370">MAAGIRSAWRRRLRSVDDKMLKPILSVLFAVTLWVCGSMAAVASTGELRMGMLSLALSADPHAYINTGARELSAHLYQPLYEKHPENNKSFHVVKSGHYSGNNTWELHLFPGEIHANDIVFTFCRIKNYPDTPSPFAPNLESITDVRVGGETELTIVTKSEDSQLLARISAILVMKAPPHWTGSYTGGRCDGAFAYDRADLDSGRVTPGTGPYRIERFSADEIVMVRRGGKLARLTPWQRVVQLRLSTEESVRQLLAGTVDIIDSVPDGPAAHLAAVSDTKTAYGYPASFVFLQLNHRATSSFVANGAPNPLRDKRVRQALSLALDREIIATRQRFDPSIPTAQISLPENPLYNDGIDLRADVDRARRLLAEAGYASGFTVDFLIMPGTAWIADKVEPMLGRIGVQVKTRDVGPRFPGLVANGEFGLNLNVSVVDQTDIMAFVRSRLASPGIAAGFGSRNQGQYTNSQLNELLLKIRSEPDTVQRSQMEQQAMSIVTDDLPIIPLVFVRPRWHLRADLAFTPRRDNRMLVWNIVKAQ</sequence>
<dbReference type="SUPFAM" id="SSF53850">
    <property type="entry name" value="Periplasmic binding protein-like II"/>
    <property type="match status" value="1"/>
</dbReference>
<dbReference type="Gene3D" id="3.10.105.10">
    <property type="entry name" value="Dipeptide-binding Protein, Domain 3"/>
    <property type="match status" value="1"/>
</dbReference>
<dbReference type="AlphaFoldDB" id="A0A255Z432"/>
<evidence type="ECO:0000313" key="4">
    <source>
        <dbReference type="EMBL" id="OYQ36273.1"/>
    </source>
</evidence>
<dbReference type="InterPro" id="IPR000914">
    <property type="entry name" value="SBP_5_dom"/>
</dbReference>
<organism evidence="4 5">
    <name type="scientific">Niveispirillum lacus</name>
    <dbReference type="NCBI Taxonomy" id="1981099"/>
    <lineage>
        <taxon>Bacteria</taxon>
        <taxon>Pseudomonadati</taxon>
        <taxon>Pseudomonadota</taxon>
        <taxon>Alphaproteobacteria</taxon>
        <taxon>Rhodospirillales</taxon>
        <taxon>Azospirillaceae</taxon>
        <taxon>Niveispirillum</taxon>
    </lineage>
</organism>
<evidence type="ECO:0000259" key="3">
    <source>
        <dbReference type="Pfam" id="PF00496"/>
    </source>
</evidence>